<dbReference type="Pfam" id="PF16357">
    <property type="entry name" value="PepSY_TM_like_2"/>
    <property type="match status" value="1"/>
</dbReference>
<feature type="transmembrane region" description="Helical" evidence="2">
    <location>
        <begin position="226"/>
        <end position="244"/>
    </location>
</feature>
<organism evidence="3 4">
    <name type="scientific">Cupriavidus necator (strain ATCC 43291 / DSM 13513 / CCUG 52238 / LMG 8453 / N-1)</name>
    <name type="common">Ralstonia eutropha</name>
    <dbReference type="NCBI Taxonomy" id="1042878"/>
    <lineage>
        <taxon>Bacteria</taxon>
        <taxon>Pseudomonadati</taxon>
        <taxon>Pseudomonadota</taxon>
        <taxon>Betaproteobacteria</taxon>
        <taxon>Burkholderiales</taxon>
        <taxon>Burkholderiaceae</taxon>
        <taxon>Cupriavidus</taxon>
    </lineage>
</organism>
<protein>
    <submittedName>
        <fullName evidence="3">Hypothetical membrane protein</fullName>
    </submittedName>
</protein>
<gene>
    <name evidence="3" type="ordered locus">CNE_2c24030</name>
</gene>
<reference evidence="3 4" key="1">
    <citation type="journal article" date="2011" name="J. Bacteriol.">
        <title>Complete genome sequence of the type strain Cupriavidus necator N-1.</title>
        <authorList>
            <person name="Poehlein A."/>
            <person name="Kusian B."/>
            <person name="Friedrich B."/>
            <person name="Daniel R."/>
            <person name="Bowien B."/>
        </authorList>
    </citation>
    <scope>NUCLEOTIDE SEQUENCE [LARGE SCALE GENOMIC DNA]</scope>
    <source>
        <strain evidence="4">ATCC 43291 / DSM 13513 / CCUG 52238 / LMG 8453 / N-1</strain>
    </source>
</reference>
<evidence type="ECO:0000256" key="2">
    <source>
        <dbReference type="SAM" id="Phobius"/>
    </source>
</evidence>
<dbReference type="PANTHER" id="PTHR40115:SF1">
    <property type="entry name" value="INNER MEMBRANE PROTEIN WITH PEPSY TM HELIX"/>
    <property type="match status" value="1"/>
</dbReference>
<feature type="transmembrane region" description="Helical" evidence="2">
    <location>
        <begin position="195"/>
        <end position="214"/>
    </location>
</feature>
<proteinExistence type="predicted"/>
<dbReference type="PANTHER" id="PTHR40115">
    <property type="entry name" value="INNER MEMBRANE PROTEIN WITH PEPSY TM HELIX"/>
    <property type="match status" value="1"/>
</dbReference>
<keyword evidence="2" id="KW-1133">Transmembrane helix</keyword>
<evidence type="ECO:0000256" key="1">
    <source>
        <dbReference type="SAM" id="MobiDB-lite"/>
    </source>
</evidence>
<evidence type="ECO:0000313" key="3">
    <source>
        <dbReference type="EMBL" id="AEI81350.1"/>
    </source>
</evidence>
<dbReference type="HOGENOM" id="CLU_114004_0_0_4"/>
<accession>F8GMC2</accession>
<dbReference type="Proteomes" id="UP000006798">
    <property type="component" value="Chromosome 2"/>
</dbReference>
<feature type="transmembrane region" description="Helical" evidence="2">
    <location>
        <begin position="50"/>
        <end position="72"/>
    </location>
</feature>
<keyword evidence="2" id="KW-0812">Transmembrane</keyword>
<dbReference type="InterPro" id="IPR032307">
    <property type="entry name" value="PepSY_TM-like_2"/>
</dbReference>
<keyword evidence="2" id="KW-0472">Membrane</keyword>
<name>F8GMC2_CUPNN</name>
<evidence type="ECO:0000313" key="4">
    <source>
        <dbReference type="Proteomes" id="UP000006798"/>
    </source>
</evidence>
<dbReference type="AlphaFoldDB" id="F8GMC2"/>
<sequence>MRTRGAPAIRTQGKTGPPLGCARRPTAMTETQPASGQQRRAFWLKHLHQWHWISSAICLIGMLLFAITGFTLNHAAQIEARPAVETRHATMPTRVLDQVRAEAPAGDAQAREKKAPVPAVLADWLAQALDIDASGREAEWSADEIYVALPRPGGDAWVSLELDSGEAQYEKTTRGAISYLNDLHKGRNTGAAWSLFLDVFALACLVFSVTGLFLLKLHAAGRVGTWPLVGLGLVVPVLLAILLIH</sequence>
<dbReference type="KEGG" id="cnc:CNE_2c24030"/>
<feature type="region of interest" description="Disordered" evidence="1">
    <location>
        <begin position="1"/>
        <end position="34"/>
    </location>
</feature>
<dbReference type="EMBL" id="CP002878">
    <property type="protein sequence ID" value="AEI81350.1"/>
    <property type="molecule type" value="Genomic_DNA"/>
</dbReference>